<dbReference type="InterPro" id="IPR011991">
    <property type="entry name" value="ArsR-like_HTH"/>
</dbReference>
<dbReference type="Pfam" id="PF01037">
    <property type="entry name" value="AsnC_trans_reg"/>
    <property type="match status" value="1"/>
</dbReference>
<dbReference type="Gene3D" id="1.10.10.10">
    <property type="entry name" value="Winged helix-like DNA-binding domain superfamily/Winged helix DNA-binding domain"/>
    <property type="match status" value="1"/>
</dbReference>
<dbReference type="GO" id="GO:0043565">
    <property type="term" value="F:sequence-specific DNA binding"/>
    <property type="evidence" value="ECO:0007669"/>
    <property type="project" value="InterPro"/>
</dbReference>
<dbReference type="PROSITE" id="PS50956">
    <property type="entry name" value="HTH_ASNC_2"/>
    <property type="match status" value="1"/>
</dbReference>
<dbReference type="InterPro" id="IPR011008">
    <property type="entry name" value="Dimeric_a/b-barrel"/>
</dbReference>
<dbReference type="Pfam" id="PF13404">
    <property type="entry name" value="HTH_AsnC-type"/>
    <property type="match status" value="1"/>
</dbReference>
<dbReference type="InterPro" id="IPR036390">
    <property type="entry name" value="WH_DNA-bd_sf"/>
</dbReference>
<dbReference type="PROSITE" id="PS00519">
    <property type="entry name" value="HTH_ASNC_1"/>
    <property type="match status" value="1"/>
</dbReference>
<dbReference type="SUPFAM" id="SSF54909">
    <property type="entry name" value="Dimeric alpha+beta barrel"/>
    <property type="match status" value="1"/>
</dbReference>
<dbReference type="PANTHER" id="PTHR30154">
    <property type="entry name" value="LEUCINE-RESPONSIVE REGULATORY PROTEIN"/>
    <property type="match status" value="1"/>
</dbReference>
<dbReference type="InterPro" id="IPR019885">
    <property type="entry name" value="Tscrpt_reg_HTH_AsnC-type_CS"/>
</dbReference>
<dbReference type="PRINTS" id="PR00033">
    <property type="entry name" value="HTHASNC"/>
</dbReference>
<dbReference type="EMBL" id="FRXO01000003">
    <property type="protein sequence ID" value="SHO64406.1"/>
    <property type="molecule type" value="Genomic_DNA"/>
</dbReference>
<dbReference type="Proteomes" id="UP000186406">
    <property type="component" value="Unassembled WGS sequence"/>
</dbReference>
<dbReference type="PANTHER" id="PTHR30154:SF53">
    <property type="entry name" value="HTH-TYPE TRANSCRIPTIONAL REGULATOR LRPC"/>
    <property type="match status" value="1"/>
</dbReference>
<protein>
    <submittedName>
        <fullName evidence="5">Lrp/AsnC family transcriptional regulator, leucine-responsive regulatory protein</fullName>
    </submittedName>
</protein>
<evidence type="ECO:0000256" key="1">
    <source>
        <dbReference type="ARBA" id="ARBA00023015"/>
    </source>
</evidence>
<dbReference type="InterPro" id="IPR019888">
    <property type="entry name" value="Tscrpt_reg_AsnC-like"/>
</dbReference>
<gene>
    <name evidence="5" type="ORF">SAMN02745172_01699</name>
</gene>
<dbReference type="CDD" id="cd00090">
    <property type="entry name" value="HTH_ARSR"/>
    <property type="match status" value="1"/>
</dbReference>
<dbReference type="InterPro" id="IPR036388">
    <property type="entry name" value="WH-like_DNA-bd_sf"/>
</dbReference>
<evidence type="ECO:0000256" key="2">
    <source>
        <dbReference type="ARBA" id="ARBA00023125"/>
    </source>
</evidence>
<dbReference type="GO" id="GO:0043200">
    <property type="term" value="P:response to amino acid"/>
    <property type="evidence" value="ECO:0007669"/>
    <property type="project" value="TreeGrafter"/>
</dbReference>
<feature type="domain" description="HTH asnC-type" evidence="4">
    <location>
        <begin position="23"/>
        <end position="84"/>
    </location>
</feature>
<evidence type="ECO:0000256" key="3">
    <source>
        <dbReference type="ARBA" id="ARBA00023163"/>
    </source>
</evidence>
<keyword evidence="1" id="KW-0805">Transcription regulation</keyword>
<reference evidence="5 6" key="1">
    <citation type="submission" date="2016-12" db="EMBL/GenBank/DDBJ databases">
        <authorList>
            <person name="Song W.-J."/>
            <person name="Kurnit D.M."/>
        </authorList>
    </citation>
    <scope>NUCLEOTIDE SEQUENCE [LARGE SCALE GENOMIC DNA]</scope>
    <source>
        <strain evidence="5 6">DSM 19599</strain>
    </source>
</reference>
<dbReference type="Gene3D" id="3.30.70.920">
    <property type="match status" value="1"/>
</dbReference>
<dbReference type="GO" id="GO:0005829">
    <property type="term" value="C:cytosol"/>
    <property type="evidence" value="ECO:0007669"/>
    <property type="project" value="TreeGrafter"/>
</dbReference>
<accession>A0A1M7ZIA8</accession>
<dbReference type="GO" id="GO:0006355">
    <property type="term" value="P:regulation of DNA-templated transcription"/>
    <property type="evidence" value="ECO:0007669"/>
    <property type="project" value="UniProtKB-ARBA"/>
</dbReference>
<dbReference type="STRING" id="1123029.SAMN02745172_01699"/>
<keyword evidence="2" id="KW-0238">DNA-binding</keyword>
<sequence>MSEPSAFRPMPARRRAATRGPDLDAIDISIVEALQEDGRIAFSELARRLGLSQPAVSERVKRLEDRGIIAGYGARIDMAALGLGMMAMIRLKTTHEHIRACLESFAAMPFVLEVHRLTGEDCFLLKVAVPSPAELETIVDAIGRFGTVTTAVVLRSEPPKPVGRALIARIES</sequence>
<dbReference type="InterPro" id="IPR000485">
    <property type="entry name" value="AsnC-type_HTH_dom"/>
</dbReference>
<dbReference type="SUPFAM" id="SSF46785">
    <property type="entry name" value="Winged helix' DNA-binding domain"/>
    <property type="match status" value="1"/>
</dbReference>
<keyword evidence="3" id="KW-0804">Transcription</keyword>
<proteinExistence type="predicted"/>
<keyword evidence="6" id="KW-1185">Reference proteome</keyword>
<dbReference type="AlphaFoldDB" id="A0A1M7ZIA8"/>
<dbReference type="SMART" id="SM00344">
    <property type="entry name" value="HTH_ASNC"/>
    <property type="match status" value="1"/>
</dbReference>
<evidence type="ECO:0000313" key="6">
    <source>
        <dbReference type="Proteomes" id="UP000186406"/>
    </source>
</evidence>
<evidence type="ECO:0000313" key="5">
    <source>
        <dbReference type="EMBL" id="SHO64406.1"/>
    </source>
</evidence>
<dbReference type="InterPro" id="IPR019887">
    <property type="entry name" value="Tscrpt_reg_AsnC/Lrp_C"/>
</dbReference>
<evidence type="ECO:0000259" key="4">
    <source>
        <dbReference type="PROSITE" id="PS50956"/>
    </source>
</evidence>
<organism evidence="5 6">
    <name type="scientific">Pseudoxanthobacter soli DSM 19599</name>
    <dbReference type="NCBI Taxonomy" id="1123029"/>
    <lineage>
        <taxon>Bacteria</taxon>
        <taxon>Pseudomonadati</taxon>
        <taxon>Pseudomonadota</taxon>
        <taxon>Alphaproteobacteria</taxon>
        <taxon>Hyphomicrobiales</taxon>
        <taxon>Segnochrobactraceae</taxon>
        <taxon>Pseudoxanthobacter</taxon>
    </lineage>
</organism>
<name>A0A1M7ZIA8_9HYPH</name>